<gene>
    <name evidence="1" type="ORF">ACFY35_48140</name>
</gene>
<evidence type="ECO:0000313" key="1">
    <source>
        <dbReference type="EMBL" id="MFF5297250.1"/>
    </source>
</evidence>
<keyword evidence="2" id="KW-1185">Reference proteome</keyword>
<protein>
    <submittedName>
        <fullName evidence="1">Uncharacterized protein</fullName>
    </submittedName>
</protein>
<dbReference type="Proteomes" id="UP001602245">
    <property type="component" value="Unassembled WGS sequence"/>
</dbReference>
<name>A0ABW6WXG3_9ACTN</name>
<proteinExistence type="predicted"/>
<reference evidence="1 2" key="1">
    <citation type="submission" date="2024-10" db="EMBL/GenBank/DDBJ databases">
        <title>The Natural Products Discovery Center: Release of the First 8490 Sequenced Strains for Exploring Actinobacteria Biosynthetic Diversity.</title>
        <authorList>
            <person name="Kalkreuter E."/>
            <person name="Kautsar S.A."/>
            <person name="Yang D."/>
            <person name="Bader C.D."/>
            <person name="Teijaro C.N."/>
            <person name="Fluegel L."/>
            <person name="Davis C.M."/>
            <person name="Simpson J.R."/>
            <person name="Lauterbach L."/>
            <person name="Steele A.D."/>
            <person name="Gui C."/>
            <person name="Meng S."/>
            <person name="Li G."/>
            <person name="Viehrig K."/>
            <person name="Ye F."/>
            <person name="Su P."/>
            <person name="Kiefer A.F."/>
            <person name="Nichols A."/>
            <person name="Cepeda A.J."/>
            <person name="Yan W."/>
            <person name="Fan B."/>
            <person name="Jiang Y."/>
            <person name="Adhikari A."/>
            <person name="Zheng C.-J."/>
            <person name="Schuster L."/>
            <person name="Cowan T.M."/>
            <person name="Smanski M.J."/>
            <person name="Chevrette M.G."/>
            <person name="De Carvalho L.P.S."/>
            <person name="Shen B."/>
        </authorList>
    </citation>
    <scope>NUCLEOTIDE SEQUENCE [LARGE SCALE GENOMIC DNA]</scope>
    <source>
        <strain evidence="1 2">NPDC000087</strain>
    </source>
</reference>
<comment type="caution">
    <text evidence="1">The sequence shown here is derived from an EMBL/GenBank/DDBJ whole genome shotgun (WGS) entry which is preliminary data.</text>
</comment>
<accession>A0ABW6WXG3</accession>
<evidence type="ECO:0000313" key="2">
    <source>
        <dbReference type="Proteomes" id="UP001602245"/>
    </source>
</evidence>
<dbReference type="EMBL" id="JBIAZU010000010">
    <property type="protein sequence ID" value="MFF5297250.1"/>
    <property type="molecule type" value="Genomic_DNA"/>
</dbReference>
<dbReference type="RefSeq" id="WP_020514051.1">
    <property type="nucleotide sequence ID" value="NZ_JBIAZU010000010.1"/>
</dbReference>
<organism evidence="1 2">
    <name type="scientific">Paractinoplanes globisporus</name>
    <dbReference type="NCBI Taxonomy" id="113565"/>
    <lineage>
        <taxon>Bacteria</taxon>
        <taxon>Bacillati</taxon>
        <taxon>Actinomycetota</taxon>
        <taxon>Actinomycetes</taxon>
        <taxon>Micromonosporales</taxon>
        <taxon>Micromonosporaceae</taxon>
        <taxon>Paractinoplanes</taxon>
    </lineage>
</organism>
<sequence length="82" mass="9508">MTTLALLVALGILGYTAFYILNCAYNPWGVCKRPRCRSGRIYSRIFTKTFRECPRCNGTGRRVRVGRRIYEYLRSEHKAGTK</sequence>